<feature type="region of interest" description="Disordered" evidence="1">
    <location>
        <begin position="118"/>
        <end position="149"/>
    </location>
</feature>
<evidence type="ECO:0000256" key="1">
    <source>
        <dbReference type="SAM" id="MobiDB-lite"/>
    </source>
</evidence>
<comment type="caution">
    <text evidence="2">The sequence shown here is derived from an EMBL/GenBank/DDBJ whole genome shotgun (WGS) entry which is preliminary data.</text>
</comment>
<reference evidence="2" key="1">
    <citation type="journal article" date="2014" name="Front. Microbiol.">
        <title>High frequency of phylogenetically diverse reductive dehalogenase-homologous genes in deep subseafloor sedimentary metagenomes.</title>
        <authorList>
            <person name="Kawai M."/>
            <person name="Futagami T."/>
            <person name="Toyoda A."/>
            <person name="Takaki Y."/>
            <person name="Nishi S."/>
            <person name="Hori S."/>
            <person name="Arai W."/>
            <person name="Tsubouchi T."/>
            <person name="Morono Y."/>
            <person name="Uchiyama I."/>
            <person name="Ito T."/>
            <person name="Fujiyama A."/>
            <person name="Inagaki F."/>
            <person name="Takami H."/>
        </authorList>
    </citation>
    <scope>NUCLEOTIDE SEQUENCE</scope>
    <source>
        <strain evidence="2">Expedition CK06-06</strain>
    </source>
</reference>
<proteinExistence type="predicted"/>
<organism evidence="2">
    <name type="scientific">marine sediment metagenome</name>
    <dbReference type="NCBI Taxonomy" id="412755"/>
    <lineage>
        <taxon>unclassified sequences</taxon>
        <taxon>metagenomes</taxon>
        <taxon>ecological metagenomes</taxon>
    </lineage>
</organism>
<gene>
    <name evidence="2" type="ORF">S01H1_22617</name>
</gene>
<dbReference type="AlphaFoldDB" id="X0UPC7"/>
<feature type="region of interest" description="Disordered" evidence="1">
    <location>
        <begin position="21"/>
        <end position="41"/>
    </location>
</feature>
<sequence length="193" mass="21984">FDPNTKQIKAEEVNKIQQARLADTSEAINEQEKEQPVTEEAEKKRLAKLKQVQDAINKLSSRKSNEYANDFLKNEIISRDIDITNFHNLSFDDLDTISKDLILLEKSHVLPGVVEAETSNEKLPAAEEPEKPKEDVPAEKNKTKPSVADDLKLKLRDEVKDLFVQLTTLTSAEYVKDIKKNQQLTERNNLDNA</sequence>
<feature type="non-terminal residue" evidence="2">
    <location>
        <position position="1"/>
    </location>
</feature>
<evidence type="ECO:0000313" key="2">
    <source>
        <dbReference type="EMBL" id="GAF90350.1"/>
    </source>
</evidence>
<feature type="compositionally biased region" description="Basic and acidic residues" evidence="1">
    <location>
        <begin position="124"/>
        <end position="149"/>
    </location>
</feature>
<accession>X0UPC7</accession>
<feature type="compositionally biased region" description="Basic and acidic residues" evidence="1">
    <location>
        <begin position="30"/>
        <end position="41"/>
    </location>
</feature>
<protein>
    <submittedName>
        <fullName evidence="2">Uncharacterized protein</fullName>
    </submittedName>
</protein>
<feature type="non-terminal residue" evidence="2">
    <location>
        <position position="193"/>
    </location>
</feature>
<dbReference type="EMBL" id="BARS01012803">
    <property type="protein sequence ID" value="GAF90350.1"/>
    <property type="molecule type" value="Genomic_DNA"/>
</dbReference>
<name>X0UPC7_9ZZZZ</name>